<evidence type="ECO:0000256" key="6">
    <source>
        <dbReference type="ARBA" id="ARBA00022840"/>
    </source>
</evidence>
<dbReference type="RefSeq" id="WP_256312277.1">
    <property type="nucleotide sequence ID" value="NZ_JANGAC010000013.1"/>
</dbReference>
<evidence type="ECO:0000256" key="5">
    <source>
        <dbReference type="ARBA" id="ARBA00022777"/>
    </source>
</evidence>
<keyword evidence="5" id="KW-0418">Kinase</keyword>
<evidence type="ECO:0000256" key="2">
    <source>
        <dbReference type="ARBA" id="ARBA00012438"/>
    </source>
</evidence>
<dbReference type="SMART" id="SM00387">
    <property type="entry name" value="HATPase_c"/>
    <property type="match status" value="1"/>
</dbReference>
<dbReference type="InterPro" id="IPR036890">
    <property type="entry name" value="HATPase_C_sf"/>
</dbReference>
<gene>
    <name evidence="10" type="ORF">NE686_15675</name>
</gene>
<protein>
    <recommendedName>
        <fullName evidence="2">histidine kinase</fullName>
        <ecNumber evidence="2">2.7.13.3</ecNumber>
    </recommendedName>
</protein>
<keyword evidence="11" id="KW-1185">Reference proteome</keyword>
<dbReference type="Pfam" id="PF02518">
    <property type="entry name" value="HATPase_c"/>
    <property type="match status" value="1"/>
</dbReference>
<dbReference type="EMBL" id="JANGAC010000013">
    <property type="protein sequence ID" value="MCQ4924541.1"/>
    <property type="molecule type" value="Genomic_DNA"/>
</dbReference>
<dbReference type="InterPro" id="IPR003594">
    <property type="entry name" value="HATPase_dom"/>
</dbReference>
<comment type="caution">
    <text evidence="10">The sequence shown here is derived from an EMBL/GenBank/DDBJ whole genome shotgun (WGS) entry which is preliminary data.</text>
</comment>
<dbReference type="PANTHER" id="PTHR43065">
    <property type="entry name" value="SENSOR HISTIDINE KINASE"/>
    <property type="match status" value="1"/>
</dbReference>
<feature type="domain" description="Histidine kinase" evidence="9">
    <location>
        <begin position="186"/>
        <end position="419"/>
    </location>
</feature>
<evidence type="ECO:0000256" key="1">
    <source>
        <dbReference type="ARBA" id="ARBA00000085"/>
    </source>
</evidence>
<feature type="transmembrane region" description="Helical" evidence="8">
    <location>
        <begin position="53"/>
        <end position="72"/>
    </location>
</feature>
<dbReference type="EC" id="2.7.13.3" evidence="2"/>
<dbReference type="Proteomes" id="UP001524478">
    <property type="component" value="Unassembled WGS sequence"/>
</dbReference>
<dbReference type="GO" id="GO:0005524">
    <property type="term" value="F:ATP binding"/>
    <property type="evidence" value="ECO:0007669"/>
    <property type="project" value="UniProtKB-KW"/>
</dbReference>
<keyword evidence="3" id="KW-0808">Transferase</keyword>
<sequence length="425" mass="49419">MKDYKKMIFVSLIVALASQVNIGLINSDFRVSAGIILFVVFLFYYHELRPVPTGILSGVMVYILRLIVYYVSKGHVNDVIISYQLEILFYAFYSIIYSLLIGYGNKNNINFIFFVMIISDFGANLIEIFVRVTIDTSPSPWKVGTTLFLVSIVRSAIVWLVLNALKYYRMFLMKEEHENRYKKLLWLTSQLRTEMYWIEKNMDHIEKVMSESYELFEKINLNEDNESWANRALTIARDVHEIKKENGLVIRGMKEITENELKDRGMDFKDIISILSETMKREIRRLDKDINLVLNIGENFYTSKHYYLMSMLRNLIMNSMDAIPDSQKEAKIIVSHEIDQEQHHFIVSDNGTGIDEEGLKHIFSPGFSTKINYNTGEVNRGLGLSLVQYIVEEQLEGKINVSSKIGNGTSFHIYIPRRTLEENLK</sequence>
<feature type="transmembrane region" description="Helical" evidence="8">
    <location>
        <begin position="146"/>
        <end position="165"/>
    </location>
</feature>
<keyword evidence="8" id="KW-1133">Transmembrane helix</keyword>
<evidence type="ECO:0000256" key="7">
    <source>
        <dbReference type="ARBA" id="ARBA00023012"/>
    </source>
</evidence>
<evidence type="ECO:0000256" key="8">
    <source>
        <dbReference type="SAM" id="Phobius"/>
    </source>
</evidence>
<dbReference type="PRINTS" id="PR00344">
    <property type="entry name" value="BCTRLSENSOR"/>
</dbReference>
<keyword evidence="8" id="KW-0812">Transmembrane</keyword>
<dbReference type="InterPro" id="IPR004358">
    <property type="entry name" value="Sig_transdc_His_kin-like_C"/>
</dbReference>
<name>A0ABT1SDJ0_9FIRM</name>
<feature type="transmembrane region" description="Helical" evidence="8">
    <location>
        <begin position="29"/>
        <end position="46"/>
    </location>
</feature>
<dbReference type="PROSITE" id="PS50109">
    <property type="entry name" value="HIS_KIN"/>
    <property type="match status" value="1"/>
</dbReference>
<organism evidence="10 11">
    <name type="scientific">Tissierella carlieri</name>
    <dbReference type="NCBI Taxonomy" id="689904"/>
    <lineage>
        <taxon>Bacteria</taxon>
        <taxon>Bacillati</taxon>
        <taxon>Bacillota</taxon>
        <taxon>Tissierellia</taxon>
        <taxon>Tissierellales</taxon>
        <taxon>Tissierellaceae</taxon>
        <taxon>Tissierella</taxon>
    </lineage>
</organism>
<evidence type="ECO:0000313" key="10">
    <source>
        <dbReference type="EMBL" id="MCQ4924541.1"/>
    </source>
</evidence>
<evidence type="ECO:0000313" key="11">
    <source>
        <dbReference type="Proteomes" id="UP001524478"/>
    </source>
</evidence>
<proteinExistence type="predicted"/>
<keyword evidence="4" id="KW-0547">Nucleotide-binding</keyword>
<evidence type="ECO:0000256" key="4">
    <source>
        <dbReference type="ARBA" id="ARBA00022741"/>
    </source>
</evidence>
<feature type="transmembrane region" description="Helical" evidence="8">
    <location>
        <begin position="87"/>
        <end position="104"/>
    </location>
</feature>
<dbReference type="PANTHER" id="PTHR43065:SF46">
    <property type="entry name" value="C4-DICARBOXYLATE TRANSPORT SENSOR PROTEIN DCTB"/>
    <property type="match status" value="1"/>
</dbReference>
<dbReference type="SUPFAM" id="SSF55874">
    <property type="entry name" value="ATPase domain of HSP90 chaperone/DNA topoisomerase II/histidine kinase"/>
    <property type="match status" value="1"/>
</dbReference>
<accession>A0ABT1SDJ0</accession>
<dbReference type="InterPro" id="IPR005467">
    <property type="entry name" value="His_kinase_dom"/>
</dbReference>
<comment type="catalytic activity">
    <reaction evidence="1">
        <text>ATP + protein L-histidine = ADP + protein N-phospho-L-histidine.</text>
        <dbReference type="EC" id="2.7.13.3"/>
    </reaction>
</comment>
<evidence type="ECO:0000259" key="9">
    <source>
        <dbReference type="PROSITE" id="PS50109"/>
    </source>
</evidence>
<keyword evidence="8" id="KW-0472">Membrane</keyword>
<evidence type="ECO:0000256" key="3">
    <source>
        <dbReference type="ARBA" id="ARBA00022679"/>
    </source>
</evidence>
<reference evidence="10 11" key="1">
    <citation type="submission" date="2022-06" db="EMBL/GenBank/DDBJ databases">
        <title>Isolation of gut microbiota from human fecal samples.</title>
        <authorList>
            <person name="Pamer E.G."/>
            <person name="Barat B."/>
            <person name="Waligurski E."/>
            <person name="Medina S."/>
            <person name="Paddock L."/>
            <person name="Mostad J."/>
        </authorList>
    </citation>
    <scope>NUCLEOTIDE SEQUENCE [LARGE SCALE GENOMIC DNA]</scope>
    <source>
        <strain evidence="10 11">DFI.7.95</strain>
    </source>
</reference>
<keyword evidence="7" id="KW-0902">Two-component regulatory system</keyword>
<dbReference type="Gene3D" id="3.30.565.10">
    <property type="entry name" value="Histidine kinase-like ATPase, C-terminal domain"/>
    <property type="match status" value="1"/>
</dbReference>
<keyword evidence="6 10" id="KW-0067">ATP-binding</keyword>
<feature type="transmembrane region" description="Helical" evidence="8">
    <location>
        <begin position="111"/>
        <end position="134"/>
    </location>
</feature>